<gene>
    <name evidence="13" type="ORF">IC234_10900</name>
</gene>
<dbReference type="SUPFAM" id="SSF56935">
    <property type="entry name" value="Porins"/>
    <property type="match status" value="1"/>
</dbReference>
<accession>A0ABR8JRN9</accession>
<dbReference type="EMBL" id="JACXAC010000003">
    <property type="protein sequence ID" value="MBD2722631.1"/>
    <property type="molecule type" value="Genomic_DNA"/>
</dbReference>
<evidence type="ECO:0000256" key="6">
    <source>
        <dbReference type="ARBA" id="ARBA00023077"/>
    </source>
</evidence>
<evidence type="ECO:0000256" key="9">
    <source>
        <dbReference type="ARBA" id="ARBA00023237"/>
    </source>
</evidence>
<comment type="caution">
    <text evidence="13">The sequence shown here is derived from an EMBL/GenBank/DDBJ whole genome shotgun (WGS) entry which is preliminary data.</text>
</comment>
<evidence type="ECO:0000256" key="8">
    <source>
        <dbReference type="ARBA" id="ARBA00023170"/>
    </source>
</evidence>
<evidence type="ECO:0000256" key="1">
    <source>
        <dbReference type="ARBA" id="ARBA00004571"/>
    </source>
</evidence>
<comment type="subcellular location">
    <subcellularLocation>
        <location evidence="1">Cell outer membrane</location>
        <topology evidence="1">Multi-pass membrane protein</topology>
    </subcellularLocation>
</comment>
<feature type="domain" description="TonB-dependent receptor plug" evidence="12">
    <location>
        <begin position="138"/>
        <end position="240"/>
    </location>
</feature>
<keyword evidence="9" id="KW-0998">Cell outer membrane</keyword>
<keyword evidence="6 10" id="KW-0798">TonB box</keyword>
<evidence type="ECO:0000256" key="2">
    <source>
        <dbReference type="ARBA" id="ARBA00022448"/>
    </source>
</evidence>
<dbReference type="InterPro" id="IPR000531">
    <property type="entry name" value="Beta-barrel_TonB"/>
</dbReference>
<reference evidence="13 14" key="1">
    <citation type="submission" date="2020-09" db="EMBL/GenBank/DDBJ databases">
        <authorList>
            <person name="Kim M.K."/>
        </authorList>
    </citation>
    <scope>NUCLEOTIDE SEQUENCE [LARGE SCALE GENOMIC DNA]</scope>
    <source>
        <strain evidence="13 14">BT189</strain>
    </source>
</reference>
<dbReference type="InterPro" id="IPR037066">
    <property type="entry name" value="Plug_dom_sf"/>
</dbReference>
<keyword evidence="3" id="KW-1134">Transmembrane beta strand</keyword>
<evidence type="ECO:0000259" key="11">
    <source>
        <dbReference type="Pfam" id="PF00593"/>
    </source>
</evidence>
<keyword evidence="14" id="KW-1185">Reference proteome</keyword>
<dbReference type="Gene3D" id="2.170.130.10">
    <property type="entry name" value="TonB-dependent receptor, plug domain"/>
    <property type="match status" value="1"/>
</dbReference>
<sequence length="791" mass="87105">MKPIRGAYPLLFVFFAGIIALQPQRARAQSAAIAPVRGEITEAGKATPLPGAVLRWLFDAPEASDPVVTASSDGSGRFSITRPARAASRLVVQALGYRADTVAVAATGAPYLRVALRPGQELSEVTVTARGPSYSALTPANVQVISSRDLTKSACCNLAESFETNASVEVTTSDAVSGAKQIQLLGLDGSYSLLTVDNQPALRGLAAPYRLGYLAGPWIDNIEIIKGTGSVVNGYEAISGQVNVKLKEPEKTDQLLFNAYVNDLGKFDLNLNTSARINPKWSTVLLLHSDHLGNRVDRNKDGFLDLPLATQFNAFNKWKYQSGHGVVSEVGLGALRETRQGGQMSFRDTDEAAFLANYGTTQATTRYTGYAKTSYTWPSRPFQSLGLLLSGTSHDFTSRYSYGYDTYTFEPNLPPTATTNRSMRDYDGTQRTGLGTLLFQSVIGNTAHVYRAGLSFLYDDYKERLTSGRTYLFEGPQENFTRRELVPGAFAEYTYQNSRNLTLVAGLRADRHNLYGWQVTPRLNVKYDVAKNTVLRLAAGRGFRVANPIADNASLLVSAREFNISPNLRPERAWNVGGSATQYFTVLGRPATFVVDYYHTEFDNQVVADMYTAARYVFIDNLGAGGRSFARSLQGELQVEPVKGLQVKGAYKYLDVRTTYDGVLLPKPLTPKRRGFLNLGYASAFDKWRGDFTVQWFGQRPLAHISSTHVHGTGQEYTPETSPRYALLNAQLTRGFKRLDVYAGVENLTNYRQTNPIESAANPFGPTFDAAMSWGPVYGRLTYLGLRYRIE</sequence>
<evidence type="ECO:0000256" key="3">
    <source>
        <dbReference type="ARBA" id="ARBA00022452"/>
    </source>
</evidence>
<name>A0ABR8JRN9_9BACT</name>
<dbReference type="InterPro" id="IPR012910">
    <property type="entry name" value="Plug_dom"/>
</dbReference>
<protein>
    <submittedName>
        <fullName evidence="13">TonB-dependent receptor</fullName>
    </submittedName>
</protein>
<dbReference type="RefSeq" id="WP_190924398.1">
    <property type="nucleotide sequence ID" value="NZ_JACXAC010000003.1"/>
</dbReference>
<evidence type="ECO:0000256" key="10">
    <source>
        <dbReference type="RuleBase" id="RU003357"/>
    </source>
</evidence>
<dbReference type="Proteomes" id="UP000606003">
    <property type="component" value="Unassembled WGS sequence"/>
</dbReference>
<dbReference type="PANTHER" id="PTHR30069">
    <property type="entry name" value="TONB-DEPENDENT OUTER MEMBRANE RECEPTOR"/>
    <property type="match status" value="1"/>
</dbReference>
<evidence type="ECO:0000259" key="12">
    <source>
        <dbReference type="Pfam" id="PF07715"/>
    </source>
</evidence>
<keyword evidence="5" id="KW-0732">Signal</keyword>
<dbReference type="Pfam" id="PF07715">
    <property type="entry name" value="Plug"/>
    <property type="match status" value="1"/>
</dbReference>
<evidence type="ECO:0000256" key="7">
    <source>
        <dbReference type="ARBA" id="ARBA00023136"/>
    </source>
</evidence>
<keyword evidence="8 13" id="KW-0675">Receptor</keyword>
<dbReference type="InterPro" id="IPR036942">
    <property type="entry name" value="Beta-barrel_TonB_sf"/>
</dbReference>
<dbReference type="Gene3D" id="2.40.170.20">
    <property type="entry name" value="TonB-dependent receptor, beta-barrel domain"/>
    <property type="match status" value="1"/>
</dbReference>
<keyword evidence="7 10" id="KW-0472">Membrane</keyword>
<evidence type="ECO:0000313" key="14">
    <source>
        <dbReference type="Proteomes" id="UP000606003"/>
    </source>
</evidence>
<organism evidence="13 14">
    <name type="scientific">Hymenobacter armeniacus</name>
    <dbReference type="NCBI Taxonomy" id="2771358"/>
    <lineage>
        <taxon>Bacteria</taxon>
        <taxon>Pseudomonadati</taxon>
        <taxon>Bacteroidota</taxon>
        <taxon>Cytophagia</taxon>
        <taxon>Cytophagales</taxon>
        <taxon>Hymenobacteraceae</taxon>
        <taxon>Hymenobacter</taxon>
    </lineage>
</organism>
<proteinExistence type="inferred from homology"/>
<evidence type="ECO:0000256" key="4">
    <source>
        <dbReference type="ARBA" id="ARBA00022692"/>
    </source>
</evidence>
<feature type="domain" description="TonB-dependent receptor-like beta-barrel" evidence="11">
    <location>
        <begin position="354"/>
        <end position="748"/>
    </location>
</feature>
<dbReference type="InterPro" id="IPR039426">
    <property type="entry name" value="TonB-dep_rcpt-like"/>
</dbReference>
<dbReference type="PANTHER" id="PTHR30069:SF29">
    <property type="entry name" value="HEMOGLOBIN AND HEMOGLOBIN-HAPTOGLOBIN-BINDING PROTEIN 1-RELATED"/>
    <property type="match status" value="1"/>
</dbReference>
<comment type="similarity">
    <text evidence="10">Belongs to the TonB-dependent receptor family.</text>
</comment>
<evidence type="ECO:0000256" key="5">
    <source>
        <dbReference type="ARBA" id="ARBA00022729"/>
    </source>
</evidence>
<evidence type="ECO:0000313" key="13">
    <source>
        <dbReference type="EMBL" id="MBD2722631.1"/>
    </source>
</evidence>
<keyword evidence="2" id="KW-0813">Transport</keyword>
<keyword evidence="4" id="KW-0812">Transmembrane</keyword>
<dbReference type="Pfam" id="PF00593">
    <property type="entry name" value="TonB_dep_Rec_b-barrel"/>
    <property type="match status" value="1"/>
</dbReference>